<dbReference type="SUPFAM" id="SSF101152">
    <property type="entry name" value="Mob1/phocein"/>
    <property type="match status" value="1"/>
</dbReference>
<dbReference type="InterPro" id="IPR036703">
    <property type="entry name" value="MOB_kinase_act_sf"/>
</dbReference>
<keyword evidence="1" id="KW-0479">Metal-binding</keyword>
<evidence type="ECO:0000313" key="3">
    <source>
        <dbReference type="EMBL" id="KAK3171224.1"/>
    </source>
</evidence>
<reference evidence="3" key="1">
    <citation type="submission" date="2022-11" db="EMBL/GenBank/DDBJ databases">
        <title>Chromosomal genome sequence assembly and mating type (MAT) locus characterization of the leprose asexual lichenized fungus Lepraria neglecta (Nyl.) Erichsen.</title>
        <authorList>
            <person name="Allen J.L."/>
            <person name="Pfeffer B."/>
        </authorList>
    </citation>
    <scope>NUCLEOTIDE SEQUENCE</scope>
    <source>
        <strain evidence="3">Allen 5258</strain>
    </source>
</reference>
<dbReference type="Proteomes" id="UP001276659">
    <property type="component" value="Unassembled WGS sequence"/>
</dbReference>
<evidence type="ECO:0000256" key="2">
    <source>
        <dbReference type="SAM" id="MobiDB-lite"/>
    </source>
</evidence>
<sequence>MASPASPSLRLPSPPPFPEVQIGPKSPGMGPSVPSTATEAENAAKYDQYATRRIRPGTKAADMAAGLPLIPLAQLDSPFQLQEHLKALFSYYTTSSTSPHTTHALTHDTALKIATPPEGVDKSLWLYELTRLCAIKGNTLIVAFFSDNPPCSANTCPEMRASEWQYLCAVHEPPKPCCAIDYCCHTLDWAANTLTSQKNFPSRLTLGNDTSGGSAAALKNLTNIMRRVYRIFAHAWFQHRSVFWQVEGQEGLYILFKTICDFYALIPQENYTIPPEAEGLPAKEEEPEEGKAVLKKPQQANEAATTTEEADTTTTIPTGATTRRHKHTPSVGSSVTPIQEGDEEDDNANAAAKEEKPSGPLDTFSSSMMKEVPLAQISKTAEKKEEMPVPAESKTAEKLPEEAMLPSTEKIEQKDEDHNDDAKSEVSEAESMVTVIPAKDEDEKTEEGSDTEVEAAAAEKDTEEA</sequence>
<accession>A0AAD9Z416</accession>
<evidence type="ECO:0000313" key="4">
    <source>
        <dbReference type="Proteomes" id="UP001276659"/>
    </source>
</evidence>
<gene>
    <name evidence="3" type="ORF">OEA41_003308</name>
</gene>
<dbReference type="Gene3D" id="1.20.140.30">
    <property type="entry name" value="MOB kinase activator"/>
    <property type="match status" value="1"/>
</dbReference>
<feature type="compositionally biased region" description="Low complexity" evidence="2">
    <location>
        <begin position="1"/>
        <end position="11"/>
    </location>
</feature>
<keyword evidence="4" id="KW-1185">Reference proteome</keyword>
<feature type="compositionally biased region" description="Low complexity" evidence="2">
    <location>
        <begin position="300"/>
        <end position="321"/>
    </location>
</feature>
<comment type="caution">
    <text evidence="3">The sequence shown here is derived from an EMBL/GenBank/DDBJ whole genome shotgun (WGS) entry which is preliminary data.</text>
</comment>
<feature type="binding site" evidence="1">
    <location>
        <position position="239"/>
    </location>
    <ligand>
        <name>Zn(2+)</name>
        <dbReference type="ChEBI" id="CHEBI:29105"/>
    </ligand>
</feature>
<feature type="region of interest" description="Disordered" evidence="2">
    <location>
        <begin position="1"/>
        <end position="44"/>
    </location>
</feature>
<organism evidence="3 4">
    <name type="scientific">Lepraria neglecta</name>
    <dbReference type="NCBI Taxonomy" id="209136"/>
    <lineage>
        <taxon>Eukaryota</taxon>
        <taxon>Fungi</taxon>
        <taxon>Dikarya</taxon>
        <taxon>Ascomycota</taxon>
        <taxon>Pezizomycotina</taxon>
        <taxon>Lecanoromycetes</taxon>
        <taxon>OSLEUM clade</taxon>
        <taxon>Lecanoromycetidae</taxon>
        <taxon>Lecanorales</taxon>
        <taxon>Lecanorineae</taxon>
        <taxon>Stereocaulaceae</taxon>
        <taxon>Lepraria</taxon>
    </lineage>
</organism>
<proteinExistence type="predicted"/>
<dbReference type="AlphaFoldDB" id="A0AAD9Z416"/>
<feature type="compositionally biased region" description="Acidic residues" evidence="2">
    <location>
        <begin position="443"/>
        <end position="453"/>
    </location>
</feature>
<feature type="compositionally biased region" description="Basic and acidic residues" evidence="2">
    <location>
        <begin position="409"/>
        <end position="426"/>
    </location>
</feature>
<dbReference type="Pfam" id="PF03637">
    <property type="entry name" value="Mob1_phocein"/>
    <property type="match status" value="1"/>
</dbReference>
<dbReference type="SMART" id="SM01388">
    <property type="entry name" value="Mob1_phocein"/>
    <property type="match status" value="1"/>
</dbReference>
<feature type="binding site" evidence="1">
    <location>
        <position position="151"/>
    </location>
    <ligand>
        <name>Zn(2+)</name>
        <dbReference type="ChEBI" id="CHEBI:29105"/>
    </ligand>
</feature>
<dbReference type="EMBL" id="JASNWA010000008">
    <property type="protein sequence ID" value="KAK3171224.1"/>
    <property type="molecule type" value="Genomic_DNA"/>
</dbReference>
<evidence type="ECO:0000256" key="1">
    <source>
        <dbReference type="PIRSR" id="PIRSR605301-1"/>
    </source>
</evidence>
<evidence type="ECO:0008006" key="5">
    <source>
        <dbReference type="Google" id="ProtNLM"/>
    </source>
</evidence>
<keyword evidence="1" id="KW-0862">Zinc</keyword>
<name>A0AAD9Z416_9LECA</name>
<feature type="compositionally biased region" description="Basic and acidic residues" evidence="2">
    <location>
        <begin position="281"/>
        <end position="292"/>
    </location>
</feature>
<dbReference type="InterPro" id="IPR005301">
    <property type="entry name" value="MOB_kinase_act_fam"/>
</dbReference>
<feature type="binding site" evidence="1">
    <location>
        <position position="234"/>
    </location>
    <ligand>
        <name>Zn(2+)</name>
        <dbReference type="ChEBI" id="CHEBI:29105"/>
    </ligand>
</feature>
<dbReference type="PANTHER" id="PTHR22599">
    <property type="entry name" value="MPS ONE BINDER KINASE ACTIVATOR-LIKE MOB"/>
    <property type="match status" value="1"/>
</dbReference>
<feature type="region of interest" description="Disordered" evidence="2">
    <location>
        <begin position="276"/>
        <end position="465"/>
    </location>
</feature>
<protein>
    <recommendedName>
        <fullName evidence="5">Mob1/phocein</fullName>
    </recommendedName>
</protein>
<feature type="binding site" evidence="1">
    <location>
        <position position="156"/>
    </location>
    <ligand>
        <name>Zn(2+)</name>
        <dbReference type="ChEBI" id="CHEBI:29105"/>
    </ligand>
</feature>